<dbReference type="EC" id="3.1.-.-" evidence="5"/>
<evidence type="ECO:0000313" key="8">
    <source>
        <dbReference type="Proteomes" id="UP000295497"/>
    </source>
</evidence>
<dbReference type="HAMAP" id="MF_00265">
    <property type="entry name" value="VapC_Nob1"/>
    <property type="match status" value="1"/>
</dbReference>
<comment type="function">
    <text evidence="5">Toxic component of a toxin-antitoxin (TA) system. An RNase.</text>
</comment>
<evidence type="ECO:0000256" key="3">
    <source>
        <dbReference type="ARBA" id="ARBA00022723"/>
    </source>
</evidence>
<feature type="domain" description="PIN" evidence="6">
    <location>
        <begin position="4"/>
        <end position="131"/>
    </location>
</feature>
<dbReference type="InterPro" id="IPR022907">
    <property type="entry name" value="VapC_family"/>
</dbReference>
<evidence type="ECO:0000256" key="2">
    <source>
        <dbReference type="ARBA" id="ARBA00022722"/>
    </source>
</evidence>
<dbReference type="InterPro" id="IPR029060">
    <property type="entry name" value="PIN-like_dom_sf"/>
</dbReference>
<keyword evidence="3 5" id="KW-0479">Metal-binding</keyword>
<comment type="cofactor">
    <cofactor evidence="5">
        <name>Mg(2+)</name>
        <dbReference type="ChEBI" id="CHEBI:18420"/>
    </cofactor>
</comment>
<dbReference type="SUPFAM" id="SSF88723">
    <property type="entry name" value="PIN domain-like"/>
    <property type="match status" value="1"/>
</dbReference>
<dbReference type="Proteomes" id="UP000295497">
    <property type="component" value="Chromosome"/>
</dbReference>
<keyword evidence="5" id="KW-0800">Toxin</keyword>
<gene>
    <name evidence="5" type="primary">vapC</name>
    <name evidence="7" type="ORF">SOCE836_085790</name>
</gene>
<keyword evidence="1 5" id="KW-1277">Toxin-antitoxin system</keyword>
<evidence type="ECO:0000256" key="4">
    <source>
        <dbReference type="ARBA" id="ARBA00022801"/>
    </source>
</evidence>
<reference evidence="7 8" key="1">
    <citation type="submission" date="2015-09" db="EMBL/GenBank/DDBJ databases">
        <title>Sorangium comparison.</title>
        <authorList>
            <person name="Zaburannyi N."/>
            <person name="Bunk B."/>
            <person name="Overmann J."/>
            <person name="Mueller R."/>
        </authorList>
    </citation>
    <scope>NUCLEOTIDE SEQUENCE [LARGE SCALE GENOMIC DNA]</scope>
    <source>
        <strain evidence="7 8">So ce836</strain>
    </source>
</reference>
<evidence type="ECO:0000256" key="5">
    <source>
        <dbReference type="HAMAP-Rule" id="MF_00265"/>
    </source>
</evidence>
<dbReference type="GO" id="GO:0016787">
    <property type="term" value="F:hydrolase activity"/>
    <property type="evidence" value="ECO:0007669"/>
    <property type="project" value="UniProtKB-KW"/>
</dbReference>
<name>A0A4V0NHE3_SORCE</name>
<feature type="binding site" evidence="5">
    <location>
        <position position="6"/>
    </location>
    <ligand>
        <name>Mg(2+)</name>
        <dbReference type="ChEBI" id="CHEBI:18420"/>
    </ligand>
</feature>
<comment type="similarity">
    <text evidence="5">Belongs to the PINc/VapC protein family.</text>
</comment>
<protein>
    <recommendedName>
        <fullName evidence="5">Ribonuclease VapC</fullName>
        <shortName evidence="5">RNase VapC</shortName>
        <ecNumber evidence="5">3.1.-.-</ecNumber>
    </recommendedName>
    <alternativeName>
        <fullName evidence="5">Toxin VapC</fullName>
    </alternativeName>
</protein>
<keyword evidence="5" id="KW-0460">Magnesium</keyword>
<dbReference type="Gene3D" id="3.40.50.1010">
    <property type="entry name" value="5'-nuclease"/>
    <property type="match status" value="1"/>
</dbReference>
<dbReference type="Pfam" id="PF01850">
    <property type="entry name" value="PIN"/>
    <property type="match status" value="1"/>
</dbReference>
<dbReference type="InterPro" id="IPR002716">
    <property type="entry name" value="PIN_dom"/>
</dbReference>
<proteinExistence type="inferred from homology"/>
<dbReference type="EMBL" id="CP012672">
    <property type="protein sequence ID" value="AUX36372.1"/>
    <property type="molecule type" value="Genomic_DNA"/>
</dbReference>
<keyword evidence="4 5" id="KW-0378">Hydrolase</keyword>
<dbReference type="GO" id="GO:0090729">
    <property type="term" value="F:toxin activity"/>
    <property type="evidence" value="ECO:0007669"/>
    <property type="project" value="UniProtKB-KW"/>
</dbReference>
<keyword evidence="2 5" id="KW-0540">Nuclease</keyword>
<dbReference type="RefSeq" id="WP_165374429.1">
    <property type="nucleotide sequence ID" value="NZ_CP012672.1"/>
</dbReference>
<feature type="binding site" evidence="5">
    <location>
        <position position="106"/>
    </location>
    <ligand>
        <name>Mg(2+)</name>
        <dbReference type="ChEBI" id="CHEBI:18420"/>
    </ligand>
</feature>
<evidence type="ECO:0000313" key="7">
    <source>
        <dbReference type="EMBL" id="AUX36372.1"/>
    </source>
</evidence>
<evidence type="ECO:0000259" key="6">
    <source>
        <dbReference type="Pfam" id="PF01850"/>
    </source>
</evidence>
<dbReference type="AlphaFoldDB" id="A0A4V0NHE3"/>
<accession>A0A4V0NHE3</accession>
<evidence type="ECO:0000256" key="1">
    <source>
        <dbReference type="ARBA" id="ARBA00022649"/>
    </source>
</evidence>
<dbReference type="GO" id="GO:0000287">
    <property type="term" value="F:magnesium ion binding"/>
    <property type="evidence" value="ECO:0007669"/>
    <property type="project" value="UniProtKB-UniRule"/>
</dbReference>
<dbReference type="GO" id="GO:0004540">
    <property type="term" value="F:RNA nuclease activity"/>
    <property type="evidence" value="ECO:0007669"/>
    <property type="project" value="InterPro"/>
</dbReference>
<sequence length="151" mass="16550">MKVALDTSVLVAAIVGGHRHHARARCWLLAIENGQLQGTASWHAMSETWSVLTRLPVTPKIAPHAAWAAVRRLRTMLDLIPPTERIYRAALARCTGRQLTSGVVFDALHVVTAEEARADALLTFNHADFVRLVGKESLRIIVPPDPPSVVL</sequence>
<organism evidence="7 8">
    <name type="scientific">Sorangium cellulosum</name>
    <name type="common">Polyangium cellulosum</name>
    <dbReference type="NCBI Taxonomy" id="56"/>
    <lineage>
        <taxon>Bacteria</taxon>
        <taxon>Pseudomonadati</taxon>
        <taxon>Myxococcota</taxon>
        <taxon>Polyangia</taxon>
        <taxon>Polyangiales</taxon>
        <taxon>Polyangiaceae</taxon>
        <taxon>Sorangium</taxon>
    </lineage>
</organism>